<evidence type="ECO:0000313" key="8">
    <source>
        <dbReference type="EMBL" id="KAK1661086.1"/>
    </source>
</evidence>
<name>A0AAD8SPM9_LOLMU</name>
<dbReference type="SUPFAM" id="SSF50978">
    <property type="entry name" value="WD40 repeat-like"/>
    <property type="match status" value="1"/>
</dbReference>
<dbReference type="GO" id="GO:0006888">
    <property type="term" value="P:endoplasmic reticulum to Golgi vesicle-mediated transport"/>
    <property type="evidence" value="ECO:0007669"/>
    <property type="project" value="TreeGrafter"/>
</dbReference>
<evidence type="ECO:0000256" key="1">
    <source>
        <dbReference type="ARBA" id="ARBA00004156"/>
    </source>
</evidence>
<dbReference type="InterPro" id="IPR020472">
    <property type="entry name" value="WD40_PAC1"/>
</dbReference>
<evidence type="ECO:0000259" key="6">
    <source>
        <dbReference type="PROSITE" id="PS50011"/>
    </source>
</evidence>
<dbReference type="SUPFAM" id="SSF49354">
    <property type="entry name" value="PapD-like"/>
    <property type="match status" value="1"/>
</dbReference>
<comment type="subcellular location">
    <subcellularLocation>
        <location evidence="1">Cytoplasmic vesicle membrane</location>
    </subcellularLocation>
</comment>
<dbReference type="InterPro" id="IPR050844">
    <property type="entry name" value="Coatomer_complex_subunit"/>
</dbReference>
<evidence type="ECO:0000256" key="5">
    <source>
        <dbReference type="PROSITE-ProRule" id="PRU00221"/>
    </source>
</evidence>
<keyword evidence="4" id="KW-0968">Cytoplasmic vesicle</keyword>
<dbReference type="Proteomes" id="UP001231189">
    <property type="component" value="Unassembled WGS sequence"/>
</dbReference>
<dbReference type="GO" id="GO:0006890">
    <property type="term" value="P:retrograde vesicle-mediated transport, Golgi to endoplasmic reticulum"/>
    <property type="evidence" value="ECO:0007669"/>
    <property type="project" value="TreeGrafter"/>
</dbReference>
<dbReference type="Gene3D" id="2.60.40.10">
    <property type="entry name" value="Immunoglobulins"/>
    <property type="match status" value="1"/>
</dbReference>
<dbReference type="GO" id="GO:0006891">
    <property type="term" value="P:intra-Golgi vesicle-mediated transport"/>
    <property type="evidence" value="ECO:0007669"/>
    <property type="project" value="TreeGrafter"/>
</dbReference>
<dbReference type="PANTHER" id="PTHR19876:SF68">
    <property type="entry name" value="COATOMER SUBUNIT BETA'-2"/>
    <property type="match status" value="1"/>
</dbReference>
<dbReference type="InterPro" id="IPR015943">
    <property type="entry name" value="WD40/YVTN_repeat-like_dom_sf"/>
</dbReference>
<dbReference type="SMART" id="SM00320">
    <property type="entry name" value="WD40"/>
    <property type="match status" value="6"/>
</dbReference>
<dbReference type="EMBL" id="JAUUTY010000003">
    <property type="protein sequence ID" value="KAK1661086.1"/>
    <property type="molecule type" value="Genomic_DNA"/>
</dbReference>
<dbReference type="PROSITE" id="PS50011">
    <property type="entry name" value="PROTEIN_KINASE_DOM"/>
    <property type="match status" value="1"/>
</dbReference>
<keyword evidence="2 5" id="KW-0853">WD repeat</keyword>
<evidence type="ECO:0000313" key="9">
    <source>
        <dbReference type="Proteomes" id="UP001231189"/>
    </source>
</evidence>
<dbReference type="CDD" id="cd00200">
    <property type="entry name" value="WD40"/>
    <property type="match status" value="1"/>
</dbReference>
<evidence type="ECO:0000259" key="7">
    <source>
        <dbReference type="PROSITE" id="PS50202"/>
    </source>
</evidence>
<feature type="repeat" description="WD" evidence="5">
    <location>
        <begin position="840"/>
        <end position="872"/>
    </location>
</feature>
<comment type="caution">
    <text evidence="8">The sequence shown here is derived from an EMBL/GenBank/DDBJ whole genome shotgun (WGS) entry which is preliminary data.</text>
</comment>
<dbReference type="InterPro" id="IPR001245">
    <property type="entry name" value="Ser-Thr/Tyr_kinase_cat_dom"/>
</dbReference>
<evidence type="ECO:0000256" key="2">
    <source>
        <dbReference type="ARBA" id="ARBA00022574"/>
    </source>
</evidence>
<dbReference type="GO" id="GO:0005524">
    <property type="term" value="F:ATP binding"/>
    <property type="evidence" value="ECO:0007669"/>
    <property type="project" value="InterPro"/>
</dbReference>
<proteinExistence type="predicted"/>
<organism evidence="8 9">
    <name type="scientific">Lolium multiflorum</name>
    <name type="common">Italian ryegrass</name>
    <name type="synonym">Lolium perenne subsp. multiflorum</name>
    <dbReference type="NCBI Taxonomy" id="4521"/>
    <lineage>
        <taxon>Eukaryota</taxon>
        <taxon>Viridiplantae</taxon>
        <taxon>Streptophyta</taxon>
        <taxon>Embryophyta</taxon>
        <taxon>Tracheophyta</taxon>
        <taxon>Spermatophyta</taxon>
        <taxon>Magnoliopsida</taxon>
        <taxon>Liliopsida</taxon>
        <taxon>Poales</taxon>
        <taxon>Poaceae</taxon>
        <taxon>BOP clade</taxon>
        <taxon>Pooideae</taxon>
        <taxon>Poodae</taxon>
        <taxon>Poeae</taxon>
        <taxon>Poeae Chloroplast Group 2 (Poeae type)</taxon>
        <taxon>Loliodinae</taxon>
        <taxon>Loliinae</taxon>
        <taxon>Lolium</taxon>
    </lineage>
</organism>
<dbReference type="InterPro" id="IPR000535">
    <property type="entry name" value="MSP_dom"/>
</dbReference>
<dbReference type="PROSITE" id="PS50082">
    <property type="entry name" value="WD_REPEATS_2"/>
    <property type="match status" value="3"/>
</dbReference>
<gene>
    <name evidence="8" type="ORF">QYE76_049245</name>
</gene>
<evidence type="ECO:0000256" key="4">
    <source>
        <dbReference type="ARBA" id="ARBA00023329"/>
    </source>
</evidence>
<dbReference type="GO" id="GO:0004713">
    <property type="term" value="F:protein tyrosine kinase activity"/>
    <property type="evidence" value="ECO:0007669"/>
    <property type="project" value="InterPro"/>
</dbReference>
<dbReference type="Pfam" id="PF00400">
    <property type="entry name" value="WD40"/>
    <property type="match status" value="4"/>
</dbReference>
<dbReference type="GO" id="GO:0030126">
    <property type="term" value="C:COPI vesicle coat"/>
    <property type="evidence" value="ECO:0007669"/>
    <property type="project" value="TreeGrafter"/>
</dbReference>
<dbReference type="GO" id="GO:0006886">
    <property type="term" value="P:intracellular protein transport"/>
    <property type="evidence" value="ECO:0007669"/>
    <property type="project" value="TreeGrafter"/>
</dbReference>
<accession>A0AAD8SPM9</accession>
<dbReference type="Pfam" id="PF07714">
    <property type="entry name" value="PK_Tyr_Ser-Thr"/>
    <property type="match status" value="1"/>
</dbReference>
<keyword evidence="9" id="KW-1185">Reference proteome</keyword>
<evidence type="ECO:0000256" key="3">
    <source>
        <dbReference type="ARBA" id="ARBA00022737"/>
    </source>
</evidence>
<dbReference type="InterPro" id="IPR011009">
    <property type="entry name" value="Kinase-like_dom_sf"/>
</dbReference>
<reference evidence="8" key="1">
    <citation type="submission" date="2023-07" db="EMBL/GenBank/DDBJ databases">
        <title>A chromosome-level genome assembly of Lolium multiflorum.</title>
        <authorList>
            <person name="Chen Y."/>
            <person name="Copetti D."/>
            <person name="Kolliker R."/>
            <person name="Studer B."/>
        </authorList>
    </citation>
    <scope>NUCLEOTIDE SEQUENCE</scope>
    <source>
        <strain evidence="8">02402/16</strain>
        <tissue evidence="8">Leaf</tissue>
    </source>
</reference>
<sequence>MDLYWDISNMNDRECIEHVHGIWRKRLQDIPAYASFEVDCKQVRTCIEIAVDCTQEDPHKRPTMSDIACRLSNVENKENDSEFHDGQFYLSASERPSPGEDNRRENKTALHKFELPREFLCEITNNFSTEQIVSESAFATVFKGILLSREEIAVERLSGSSILASDYVFQNKICNLMEVQHENVLQLLGFFRGNSKKLFQHMGRYFLKEEEESYLCHEYPQSGRLDKYIYDESYQLDWSTRFNIIMGICEGLQFLHTELDVPVINTALAPEDILLDSNMVPKLSVCVSSLFSNQYKNNAKNALREIGYVAPEYLRQGEISVQSDIYRLGLLILQITTGLGHGRAHVDKCGVDLIYRVRGWGDKLIKWKYPSLDTTCIGQFKLCIRTALRCTKLNRVSCKKERERLNKTGRPSIREIVKTLKSAYSGSMLHEGVTSLTASQTQLMSSLRRELSSYQSLHVSLLSVLPRRLHFCLEPKRLNSCLLYLTNNTNERIAFRLAAKTLRIYHTKLPLCNIVPPNCTYTLTITMRDQMKQILYNNEEFLILQCSIARDEDLKNVDPASVVVFFEKAKEKKTGHEVQEVTLPVVCNPPDVTTSGQFIQLEEIIASQNCQAVLSVDVHPTSQNYRQVLSVDVHPKEPWVLMSNRGGNVLIWNYQNKETVNSFEVTKDEAVYSAKFIHWKNWLVAGDGYGYIHVYNYDTLEEIGNFEAHETHIMSLAVNPILSFMLSASDDHLIKLWDWNKGWECMRIFEGHHNSVTQVMFHPKDSVNFASASLDRTVKIWNIFTGKCNITFDEQPNGLLCLQYFEDKQLHYIRQFLIVCSSDGVAKVWDPETHSCVSKLEGRAGRVNALYWLPKHELLVTGSLDGTVQTWKPTGTTYRLHNRVGLNLGVVNALGYIKESNRLVVGSEQGISMVEINYMSISGYAHQTSDDVYYDEYNEAGTME</sequence>
<dbReference type="SMART" id="SM00219">
    <property type="entry name" value="TyrKc"/>
    <property type="match status" value="1"/>
</dbReference>
<dbReference type="InterPro" id="IPR000719">
    <property type="entry name" value="Prot_kinase_dom"/>
</dbReference>
<dbReference type="PANTHER" id="PTHR19876">
    <property type="entry name" value="COATOMER"/>
    <property type="match status" value="1"/>
</dbReference>
<dbReference type="InterPro" id="IPR013783">
    <property type="entry name" value="Ig-like_fold"/>
</dbReference>
<dbReference type="Gene3D" id="2.130.10.10">
    <property type="entry name" value="YVTN repeat-like/Quinoprotein amine dehydrogenase"/>
    <property type="match status" value="1"/>
</dbReference>
<dbReference type="PROSITE" id="PS50294">
    <property type="entry name" value="WD_REPEATS_REGION"/>
    <property type="match status" value="3"/>
</dbReference>
<dbReference type="PROSITE" id="PS50202">
    <property type="entry name" value="MSP"/>
    <property type="match status" value="1"/>
</dbReference>
<dbReference type="InterPro" id="IPR036322">
    <property type="entry name" value="WD40_repeat_dom_sf"/>
</dbReference>
<feature type="repeat" description="WD" evidence="5">
    <location>
        <begin position="706"/>
        <end position="738"/>
    </location>
</feature>
<dbReference type="InterPro" id="IPR008962">
    <property type="entry name" value="PapD-like_sf"/>
</dbReference>
<dbReference type="AlphaFoldDB" id="A0AAD8SPM9"/>
<protein>
    <submittedName>
        <fullName evidence="8">Uncharacterized protein</fullName>
    </submittedName>
</protein>
<dbReference type="PRINTS" id="PR00320">
    <property type="entry name" value="GPROTEINBRPT"/>
</dbReference>
<keyword evidence="3" id="KW-0677">Repeat</keyword>
<feature type="repeat" description="WD" evidence="5">
    <location>
        <begin position="749"/>
        <end position="791"/>
    </location>
</feature>
<feature type="domain" description="Protein kinase" evidence="6">
    <location>
        <begin position="127"/>
        <end position="433"/>
    </location>
</feature>
<feature type="domain" description="MSP" evidence="7">
    <location>
        <begin position="461"/>
        <end position="588"/>
    </location>
</feature>
<dbReference type="InterPro" id="IPR001680">
    <property type="entry name" value="WD40_rpt"/>
</dbReference>
<dbReference type="Gene3D" id="1.10.510.10">
    <property type="entry name" value="Transferase(Phosphotransferase) domain 1"/>
    <property type="match status" value="2"/>
</dbReference>
<dbReference type="Gene3D" id="3.30.200.20">
    <property type="entry name" value="Phosphorylase Kinase, domain 1"/>
    <property type="match status" value="1"/>
</dbReference>
<dbReference type="InterPro" id="IPR020635">
    <property type="entry name" value="Tyr_kinase_cat_dom"/>
</dbReference>
<dbReference type="SUPFAM" id="SSF56112">
    <property type="entry name" value="Protein kinase-like (PK-like)"/>
    <property type="match status" value="1"/>
</dbReference>